<accession>A0A0W8F1B2</accession>
<evidence type="ECO:0000313" key="2">
    <source>
        <dbReference type="EMBL" id="KUG14683.1"/>
    </source>
</evidence>
<reference evidence="2" key="1">
    <citation type="journal article" date="2015" name="Proc. Natl. Acad. Sci. U.S.A.">
        <title>Networks of energetic and metabolic interactions define dynamics in microbial communities.</title>
        <authorList>
            <person name="Embree M."/>
            <person name="Liu J.K."/>
            <person name="Al-Bassam M.M."/>
            <person name="Zengler K."/>
        </authorList>
    </citation>
    <scope>NUCLEOTIDE SEQUENCE</scope>
</reference>
<gene>
    <name evidence="2" type="ORF">ASZ90_015652</name>
</gene>
<organism evidence="2">
    <name type="scientific">hydrocarbon metagenome</name>
    <dbReference type="NCBI Taxonomy" id="938273"/>
    <lineage>
        <taxon>unclassified sequences</taxon>
        <taxon>metagenomes</taxon>
        <taxon>ecological metagenomes</taxon>
    </lineage>
</organism>
<dbReference type="AlphaFoldDB" id="A0A0W8F1B2"/>
<evidence type="ECO:0000256" key="1">
    <source>
        <dbReference type="SAM" id="MobiDB-lite"/>
    </source>
</evidence>
<protein>
    <submittedName>
        <fullName evidence="2">Uncharacterized protein</fullName>
    </submittedName>
</protein>
<sequence length="49" mass="5496">MEWDDLSRKSFQNRNQGQFNESPGSYLDPVPAGQQGRISTGIGRPGEMR</sequence>
<comment type="caution">
    <text evidence="2">The sequence shown here is derived from an EMBL/GenBank/DDBJ whole genome shotgun (WGS) entry which is preliminary data.</text>
</comment>
<feature type="region of interest" description="Disordered" evidence="1">
    <location>
        <begin position="1"/>
        <end position="49"/>
    </location>
</feature>
<name>A0A0W8F1B2_9ZZZZ</name>
<dbReference type="EMBL" id="LNQE01001629">
    <property type="protein sequence ID" value="KUG14683.1"/>
    <property type="molecule type" value="Genomic_DNA"/>
</dbReference>
<feature type="compositionally biased region" description="Polar residues" evidence="1">
    <location>
        <begin position="9"/>
        <end position="23"/>
    </location>
</feature>
<proteinExistence type="predicted"/>